<dbReference type="EMBL" id="JACHMJ010000001">
    <property type="protein sequence ID" value="MBB5843321.1"/>
    <property type="molecule type" value="Genomic_DNA"/>
</dbReference>
<dbReference type="SUPFAM" id="SSF81324">
    <property type="entry name" value="Voltage-gated potassium channels"/>
    <property type="match status" value="1"/>
</dbReference>
<feature type="transmembrane region" description="Helical" evidence="1">
    <location>
        <begin position="73"/>
        <end position="94"/>
    </location>
</feature>
<organism evidence="2 3">
    <name type="scientific">Conyzicola lurida</name>
    <dbReference type="NCBI Taxonomy" id="1172621"/>
    <lineage>
        <taxon>Bacteria</taxon>
        <taxon>Bacillati</taxon>
        <taxon>Actinomycetota</taxon>
        <taxon>Actinomycetes</taxon>
        <taxon>Micrococcales</taxon>
        <taxon>Microbacteriaceae</taxon>
        <taxon>Conyzicola</taxon>
    </lineage>
</organism>
<evidence type="ECO:0000313" key="3">
    <source>
        <dbReference type="Proteomes" id="UP000536685"/>
    </source>
</evidence>
<reference evidence="2 3" key="1">
    <citation type="submission" date="2020-08" db="EMBL/GenBank/DDBJ databases">
        <title>Sequencing the genomes of 1000 actinobacteria strains.</title>
        <authorList>
            <person name="Klenk H.-P."/>
        </authorList>
    </citation>
    <scope>NUCLEOTIDE SEQUENCE [LARGE SCALE GENOMIC DNA]</scope>
    <source>
        <strain evidence="2 3">DSM 105784</strain>
    </source>
</reference>
<dbReference type="AlphaFoldDB" id="A0A841ANJ1"/>
<sequence>MSTNTEERAARAEHRWPAVVALLIALALYALLPSSFLPILRYSAVAVGALMLIPLISVNPLRFQKQTKWSRRLSVAQVLFLAFVNQVALVQLVFELIGADKSDGPSLLLAALQVWITNVILFALIYWELDRGGPVVRTQAQRADLPRADFRFPQDEDHDAITEVAVRSSQKSDWTPSFVDYLYFSSSNSMAFSATDTMPLSHRAKGLMLVESFAGFVILALVIARAVSLLG</sequence>
<comment type="caution">
    <text evidence="2">The sequence shown here is derived from an EMBL/GenBank/DDBJ whole genome shotgun (WGS) entry which is preliminary data.</text>
</comment>
<evidence type="ECO:0000313" key="2">
    <source>
        <dbReference type="EMBL" id="MBB5843321.1"/>
    </source>
</evidence>
<dbReference type="RefSeq" id="WP_184235859.1">
    <property type="nucleotide sequence ID" value="NZ_JACHMJ010000001.1"/>
</dbReference>
<protein>
    <submittedName>
        <fullName evidence="2">Putative membrane protein</fullName>
    </submittedName>
</protein>
<keyword evidence="1" id="KW-0812">Transmembrane</keyword>
<keyword evidence="3" id="KW-1185">Reference proteome</keyword>
<dbReference type="Proteomes" id="UP000536685">
    <property type="component" value="Unassembled WGS sequence"/>
</dbReference>
<proteinExistence type="predicted"/>
<feature type="transmembrane region" description="Helical" evidence="1">
    <location>
        <begin position="16"/>
        <end position="36"/>
    </location>
</feature>
<feature type="transmembrane region" description="Helical" evidence="1">
    <location>
        <begin position="106"/>
        <end position="127"/>
    </location>
</feature>
<name>A0A841ANJ1_9MICO</name>
<accession>A0A841ANJ1</accession>
<gene>
    <name evidence="2" type="ORF">HD599_001644</name>
</gene>
<evidence type="ECO:0000256" key="1">
    <source>
        <dbReference type="SAM" id="Phobius"/>
    </source>
</evidence>
<keyword evidence="1" id="KW-1133">Transmembrane helix</keyword>
<feature type="transmembrane region" description="Helical" evidence="1">
    <location>
        <begin position="42"/>
        <end position="61"/>
    </location>
</feature>
<feature type="transmembrane region" description="Helical" evidence="1">
    <location>
        <begin position="207"/>
        <end position="227"/>
    </location>
</feature>
<keyword evidence="1" id="KW-0472">Membrane</keyword>